<keyword evidence="6 8" id="KW-0472">Membrane</keyword>
<dbReference type="Pfam" id="PF01343">
    <property type="entry name" value="Peptidase_S49"/>
    <property type="match status" value="2"/>
</dbReference>
<dbReference type="InterPro" id="IPR004634">
    <property type="entry name" value="Pept_S49_pIV"/>
</dbReference>
<dbReference type="CDD" id="cd07018">
    <property type="entry name" value="S49_SppA_67K_type"/>
    <property type="match status" value="1"/>
</dbReference>
<evidence type="ECO:0000259" key="9">
    <source>
        <dbReference type="Pfam" id="PF01343"/>
    </source>
</evidence>
<feature type="active site" description="Nucleophile" evidence="7">
    <location>
        <position position="412"/>
    </location>
</feature>
<dbReference type="Proteomes" id="UP000276260">
    <property type="component" value="Unassembled WGS sequence"/>
</dbReference>
<dbReference type="InterPro" id="IPR047272">
    <property type="entry name" value="S49_SppA_C"/>
</dbReference>
<feature type="domain" description="Peptidase S49" evidence="9">
    <location>
        <begin position="139"/>
        <end position="291"/>
    </location>
</feature>
<reference evidence="10 11" key="1">
    <citation type="submission" date="2018-11" db="EMBL/GenBank/DDBJ databases">
        <title>Draft genome analysis of Rheinheimera mesophila isolated from an industrial waste site.</title>
        <authorList>
            <person name="Yu Q."/>
            <person name="Qi Y."/>
            <person name="Zhang H."/>
            <person name="Lu Y."/>
            <person name="Pu J."/>
        </authorList>
    </citation>
    <scope>NUCLEOTIDE SEQUENCE [LARGE SCALE GENOMIC DNA]</scope>
    <source>
        <strain evidence="10 11">IITR13</strain>
    </source>
</reference>
<dbReference type="SUPFAM" id="SSF52096">
    <property type="entry name" value="ClpP/crotonase"/>
    <property type="match status" value="2"/>
</dbReference>
<dbReference type="GO" id="GO:0006465">
    <property type="term" value="P:signal peptide processing"/>
    <property type="evidence" value="ECO:0007669"/>
    <property type="project" value="InterPro"/>
</dbReference>
<dbReference type="InterPro" id="IPR047217">
    <property type="entry name" value="S49_SppA_67K_type_N"/>
</dbReference>
<dbReference type="GO" id="GO:0008236">
    <property type="term" value="F:serine-type peptidase activity"/>
    <property type="evidence" value="ECO:0007669"/>
    <property type="project" value="UniProtKB-KW"/>
</dbReference>
<evidence type="ECO:0000256" key="7">
    <source>
        <dbReference type="PIRSR" id="PIRSR001217-1"/>
    </source>
</evidence>
<gene>
    <name evidence="10" type="primary">sppA</name>
    <name evidence="10" type="ORF">EIK76_00710</name>
</gene>
<organism evidence="10 11">
    <name type="scientific">Rheinheimera mesophila</name>
    <dbReference type="NCBI Taxonomy" id="1547515"/>
    <lineage>
        <taxon>Bacteria</taxon>
        <taxon>Pseudomonadati</taxon>
        <taxon>Pseudomonadota</taxon>
        <taxon>Gammaproteobacteria</taxon>
        <taxon>Chromatiales</taxon>
        <taxon>Chromatiaceae</taxon>
        <taxon>Rheinheimera</taxon>
    </lineage>
</organism>
<sequence length="627" mass="68444">MSEKKPGILRRFFGGIWRAISLLRHITFNLIFALVFIFILISIFSGDDKVEVPESAALVLNLSGDLVEEKRYVDPVDQVLSESMGSEEEEPEILLTDLLQTIQAVKNDERIKAIVLDLSSFGSGSMDKLAMVGSALQDFKAAGKKVLATGDYYSQNQYFLASYADSINLNPMGTVLLEGFGTYPMYYKSALEKLKITTHVFKVGTYKSAVEPFTRDTMSDEAKEANKAWLDELWASYKQQVAERRGFAVDNFDETITGLYQKLQAVNGDMTQYALDAKLVDSIKSREEFRQDLIALVGESEKHSFNQVHYKEYQDLVLPPVQYDNPLTEKVAVVVARGTIIDGSAKAGTIGGDSTAALLRRARFDEKVKAVVLRIDSGGGSAFASEVIGQEIKLLKAAGKPVIASMGAVAASGGYWIAAPANEIWASPTTITGSIGIFGLFHTLENAMPVLGLNTDGVGTTELAGMSAGLPLFKGLTPEMSNIFQLLINKGYDDFISMVSEHRGMSKEAVDKVAQGRVWTGTKALEFGLVDKLGTFDDAIAAAAEKAGLKQYDIKVMEQELTPTEQLLRDMFASGTVQALLPEAKGSVFGPLLKNIMSQINRDFKVLEQFNDPKGIYSVCMSCTAVN</sequence>
<keyword evidence="5" id="KW-0720">Serine protease</keyword>
<dbReference type="NCBIfam" id="TIGR00705">
    <property type="entry name" value="SppA_67K"/>
    <property type="match status" value="1"/>
</dbReference>
<evidence type="ECO:0000313" key="10">
    <source>
        <dbReference type="EMBL" id="RRJ22639.1"/>
    </source>
</evidence>
<feature type="transmembrane region" description="Helical" evidence="8">
    <location>
        <begin position="21"/>
        <end position="44"/>
    </location>
</feature>
<dbReference type="GO" id="GO:0016020">
    <property type="term" value="C:membrane"/>
    <property type="evidence" value="ECO:0007669"/>
    <property type="project" value="UniProtKB-SubCell"/>
</dbReference>
<dbReference type="InterPro" id="IPR002142">
    <property type="entry name" value="Peptidase_S49"/>
</dbReference>
<evidence type="ECO:0000256" key="8">
    <source>
        <dbReference type="SAM" id="Phobius"/>
    </source>
</evidence>
<evidence type="ECO:0000256" key="1">
    <source>
        <dbReference type="ARBA" id="ARBA00004370"/>
    </source>
</evidence>
<dbReference type="OrthoDB" id="9764363at2"/>
<accession>A0A3P3QQ60</accession>
<evidence type="ECO:0000256" key="2">
    <source>
        <dbReference type="ARBA" id="ARBA00008683"/>
    </source>
</evidence>
<evidence type="ECO:0000256" key="4">
    <source>
        <dbReference type="ARBA" id="ARBA00022801"/>
    </source>
</evidence>
<dbReference type="AlphaFoldDB" id="A0A3P3QQ60"/>
<keyword evidence="11" id="KW-1185">Reference proteome</keyword>
<dbReference type="PANTHER" id="PTHR33209">
    <property type="entry name" value="PROTEASE 4"/>
    <property type="match status" value="1"/>
</dbReference>
<evidence type="ECO:0000256" key="6">
    <source>
        <dbReference type="ARBA" id="ARBA00023136"/>
    </source>
</evidence>
<feature type="domain" description="Peptidase S49" evidence="9">
    <location>
        <begin position="396"/>
        <end position="549"/>
    </location>
</feature>
<name>A0A3P3QQ60_9GAMM</name>
<comment type="subcellular location">
    <subcellularLocation>
        <location evidence="1">Membrane</location>
    </subcellularLocation>
</comment>
<comment type="similarity">
    <text evidence="2">Belongs to the peptidase S49 family.</text>
</comment>
<dbReference type="InterPro" id="IPR029045">
    <property type="entry name" value="ClpP/crotonase-like_dom_sf"/>
</dbReference>
<keyword evidence="8" id="KW-0812">Transmembrane</keyword>
<keyword evidence="4" id="KW-0378">Hydrolase</keyword>
<dbReference type="InterPro" id="IPR004635">
    <property type="entry name" value="Pept_S49_SppA"/>
</dbReference>
<feature type="active site" description="Proton donor/acceptor" evidence="7">
    <location>
        <position position="207"/>
    </location>
</feature>
<protein>
    <submittedName>
        <fullName evidence="10">Signal peptide peptidase SppA</fullName>
    </submittedName>
</protein>
<dbReference type="NCBIfam" id="TIGR00706">
    <property type="entry name" value="SppA_dom"/>
    <property type="match status" value="1"/>
</dbReference>
<keyword evidence="8" id="KW-1133">Transmembrane helix</keyword>
<dbReference type="RefSeq" id="WP_046521083.1">
    <property type="nucleotide sequence ID" value="NZ_LAVS01000090.1"/>
</dbReference>
<dbReference type="PANTHER" id="PTHR33209:SF1">
    <property type="entry name" value="PEPTIDASE S49 DOMAIN-CONTAINING PROTEIN"/>
    <property type="match status" value="1"/>
</dbReference>
<dbReference type="EMBL" id="RRCF01000001">
    <property type="protein sequence ID" value="RRJ22639.1"/>
    <property type="molecule type" value="Genomic_DNA"/>
</dbReference>
<keyword evidence="3" id="KW-0645">Protease</keyword>
<evidence type="ECO:0000256" key="3">
    <source>
        <dbReference type="ARBA" id="ARBA00022670"/>
    </source>
</evidence>
<dbReference type="Gene3D" id="6.20.330.10">
    <property type="match status" value="1"/>
</dbReference>
<comment type="caution">
    <text evidence="10">The sequence shown here is derived from an EMBL/GenBank/DDBJ whole genome shotgun (WGS) entry which is preliminary data.</text>
</comment>
<dbReference type="Gene3D" id="3.90.226.10">
    <property type="entry name" value="2-enoyl-CoA Hydratase, Chain A, domain 1"/>
    <property type="match status" value="2"/>
</dbReference>
<evidence type="ECO:0000313" key="11">
    <source>
        <dbReference type="Proteomes" id="UP000276260"/>
    </source>
</evidence>
<proteinExistence type="inferred from homology"/>
<dbReference type="PIRSF" id="PIRSF001217">
    <property type="entry name" value="Protease_4_SppA"/>
    <property type="match status" value="1"/>
</dbReference>
<evidence type="ECO:0000256" key="5">
    <source>
        <dbReference type="ARBA" id="ARBA00022825"/>
    </source>
</evidence>
<dbReference type="CDD" id="cd07023">
    <property type="entry name" value="S49_Sppa_N_C"/>
    <property type="match status" value="1"/>
</dbReference>